<keyword evidence="2" id="KW-0449">Lipoprotein</keyword>
<dbReference type="OrthoDB" id="9800666at2"/>
<reference evidence="3" key="1">
    <citation type="submission" date="2016-10" db="EMBL/GenBank/DDBJ databases">
        <authorList>
            <person name="Varghese N."/>
            <person name="Submissions S."/>
        </authorList>
    </citation>
    <scope>NUCLEOTIDE SEQUENCE [LARGE SCALE GENOMIC DNA]</scope>
    <source>
        <strain evidence="3">CGMCC 1.12041</strain>
    </source>
</reference>
<dbReference type="EMBL" id="FOLD01000023">
    <property type="protein sequence ID" value="SFD35624.1"/>
    <property type="molecule type" value="Genomic_DNA"/>
</dbReference>
<keyword evidence="3" id="KW-1185">Reference proteome</keyword>
<dbReference type="PANTHER" id="PTHR39335">
    <property type="entry name" value="BLL4220 PROTEIN"/>
    <property type="match status" value="1"/>
</dbReference>
<dbReference type="InterPro" id="IPR005297">
    <property type="entry name" value="Lipoprotein_repeat"/>
</dbReference>
<feature type="signal peptide" evidence="1">
    <location>
        <begin position="1"/>
        <end position="21"/>
    </location>
</feature>
<dbReference type="AlphaFoldDB" id="A0A1I1RMV3"/>
<dbReference type="STRING" id="1164594.SAMN05216204_1237"/>
<dbReference type="GO" id="GO:0043448">
    <property type="term" value="P:alkane catabolic process"/>
    <property type="evidence" value="ECO:0007669"/>
    <property type="project" value="TreeGrafter"/>
</dbReference>
<dbReference type="Proteomes" id="UP000198639">
    <property type="component" value="Unassembled WGS sequence"/>
</dbReference>
<gene>
    <name evidence="2" type="ORF">SAMN05216204_1237</name>
</gene>
<sequence>MSLLRACTAVSALLISSTLYASDAAPLQAAHGVLVDAKGMTVYTYDKDESGKSNCVATCAKNWPPVVAGSANVAAPWSVVTREDGSKQLAHDGKPLYTFVKDKKAGDKTGDGMGGAWHVVAAPAK</sequence>
<evidence type="ECO:0000313" key="2">
    <source>
        <dbReference type="EMBL" id="SFD35624.1"/>
    </source>
</evidence>
<dbReference type="RefSeq" id="WP_091875843.1">
    <property type="nucleotide sequence ID" value="NZ_FOLD01000023.1"/>
</dbReference>
<keyword evidence="1" id="KW-0732">Signal</keyword>
<evidence type="ECO:0000313" key="3">
    <source>
        <dbReference type="Proteomes" id="UP000198639"/>
    </source>
</evidence>
<organism evidence="2 3">
    <name type="scientific">Massilia yuzhufengensis</name>
    <dbReference type="NCBI Taxonomy" id="1164594"/>
    <lineage>
        <taxon>Bacteria</taxon>
        <taxon>Pseudomonadati</taxon>
        <taxon>Pseudomonadota</taxon>
        <taxon>Betaproteobacteria</taxon>
        <taxon>Burkholderiales</taxon>
        <taxon>Oxalobacteraceae</taxon>
        <taxon>Telluria group</taxon>
        <taxon>Massilia</taxon>
    </lineage>
</organism>
<accession>A0A1I1RMV3</accession>
<proteinExistence type="predicted"/>
<name>A0A1I1RMV3_9BURK</name>
<dbReference type="Pfam" id="PF03640">
    <property type="entry name" value="Lipoprotein_15"/>
    <property type="match status" value="2"/>
</dbReference>
<feature type="chain" id="PRO_5011669845" evidence="1">
    <location>
        <begin position="22"/>
        <end position="125"/>
    </location>
</feature>
<protein>
    <submittedName>
        <fullName evidence="2">Predicted lipoprotein with conserved Yx(FWY)xxD motif</fullName>
    </submittedName>
</protein>
<evidence type="ECO:0000256" key="1">
    <source>
        <dbReference type="SAM" id="SignalP"/>
    </source>
</evidence>
<dbReference type="PANTHER" id="PTHR39335:SF1">
    <property type="entry name" value="BLL4220 PROTEIN"/>
    <property type="match status" value="1"/>
</dbReference>